<dbReference type="EMBL" id="BK003146">
    <property type="protein sequence ID" value="DAA03346.1"/>
    <property type="molecule type" value="Genomic_DNA"/>
</dbReference>
<proteinExistence type="predicted"/>
<sequence length="130" mass="14397">MQAAVDPLDPSKHHSIISLMISGAIINSLINANHPPHAERNTRNPEEVDRDIVKALWKPVVTAVHKCLSGQNGKLKRQLQETLLAKCKPISRGCCHQKKNSYPRDTLAQPCSLMQSVDAHEMRSAIFSAL</sequence>
<accession>Q6IIC0</accession>
<evidence type="ECO:0000313" key="1">
    <source>
        <dbReference type="EMBL" id="DAA03346.1"/>
    </source>
</evidence>
<organism evidence="1">
    <name type="scientific">Drosophila melanogaster</name>
    <name type="common">Fruit fly</name>
    <dbReference type="NCBI Taxonomy" id="7227"/>
    <lineage>
        <taxon>Eukaryota</taxon>
        <taxon>Metazoa</taxon>
        <taxon>Ecdysozoa</taxon>
        <taxon>Arthropoda</taxon>
        <taxon>Hexapoda</taxon>
        <taxon>Insecta</taxon>
        <taxon>Pterygota</taxon>
        <taxon>Neoptera</taxon>
        <taxon>Endopterygota</taxon>
        <taxon>Diptera</taxon>
        <taxon>Brachycera</taxon>
        <taxon>Muscomorpha</taxon>
        <taxon>Ephydroidea</taxon>
        <taxon>Drosophilidae</taxon>
        <taxon>Drosophila</taxon>
        <taxon>Sophophora</taxon>
    </lineage>
</organism>
<gene>
    <name evidence="1" type="ORF">HDC19050</name>
</gene>
<reference evidence="1" key="1">
    <citation type="journal article" date="2003" name="Genome Biol.">
        <title>An integrated gene annotation and transcriptional profiling approach towards the full gene content of the Drosophila genome.</title>
        <authorList>
            <person name="Hild M."/>
            <person name="Beckmann B."/>
            <person name="Haas S.A."/>
            <person name="Koch B."/>
            <person name="Solovyev V."/>
            <person name="Busold C."/>
            <person name="Fellenberg K."/>
            <person name="Boutros M."/>
            <person name="Vingron M."/>
            <person name="Sauer F."/>
            <person name="Hoheisel J.D."/>
            <person name="Paro R."/>
        </authorList>
    </citation>
    <scope>NUCLEOTIDE SEQUENCE</scope>
</reference>
<name>Q6IIC0_DROME</name>
<dbReference type="AlphaFoldDB" id="Q6IIC0"/>
<protein>
    <submittedName>
        <fullName evidence="1">HDC19050</fullName>
    </submittedName>
</protein>